<proteinExistence type="predicted"/>
<name>A0AAW1QER3_9CHLO</name>
<dbReference type="AlphaFoldDB" id="A0AAW1QER3"/>
<comment type="caution">
    <text evidence="1">The sequence shown here is derived from an EMBL/GenBank/DDBJ whole genome shotgun (WGS) entry which is preliminary data.</text>
</comment>
<dbReference type="Proteomes" id="UP001489004">
    <property type="component" value="Unassembled WGS sequence"/>
</dbReference>
<keyword evidence="2" id="KW-1185">Reference proteome</keyword>
<evidence type="ECO:0000313" key="1">
    <source>
        <dbReference type="EMBL" id="KAK9819842.1"/>
    </source>
</evidence>
<gene>
    <name evidence="1" type="ORF">WJX72_003138</name>
</gene>
<dbReference type="EMBL" id="JALJOR010000003">
    <property type="protein sequence ID" value="KAK9819842.1"/>
    <property type="molecule type" value="Genomic_DNA"/>
</dbReference>
<protein>
    <submittedName>
        <fullName evidence="1">Uncharacterized protein</fullName>
    </submittedName>
</protein>
<evidence type="ECO:0000313" key="2">
    <source>
        <dbReference type="Proteomes" id="UP001489004"/>
    </source>
</evidence>
<accession>A0AAW1QER3</accession>
<reference evidence="1 2" key="1">
    <citation type="journal article" date="2024" name="Nat. Commun.">
        <title>Phylogenomics reveals the evolutionary origins of lichenization in chlorophyte algae.</title>
        <authorList>
            <person name="Puginier C."/>
            <person name="Libourel C."/>
            <person name="Otte J."/>
            <person name="Skaloud P."/>
            <person name="Haon M."/>
            <person name="Grisel S."/>
            <person name="Petersen M."/>
            <person name="Berrin J.G."/>
            <person name="Delaux P.M."/>
            <person name="Dal Grande F."/>
            <person name="Keller J."/>
        </authorList>
    </citation>
    <scope>NUCLEOTIDE SEQUENCE [LARGE SCALE GENOMIC DNA]</scope>
    <source>
        <strain evidence="1 2">SAG 2043</strain>
    </source>
</reference>
<sequence>MLAFQFVGEVGRETQVDCALAELYLSGQATQKLLENAQAAEIFNSIYMRMNEMEDMLSMAQHGAITHLKLSAEQEALKQNDHAYIRAKLELLRAHAEKARSARQQEWNQKFAQHLQQHQQRHHGQDYLAGLPKHCVQEAASGRVVTGLGFWLMCLQLGSVYAVLSLLLRIPVKSD</sequence>
<organism evidence="1 2">
    <name type="scientific">[Myrmecia] bisecta</name>
    <dbReference type="NCBI Taxonomy" id="41462"/>
    <lineage>
        <taxon>Eukaryota</taxon>
        <taxon>Viridiplantae</taxon>
        <taxon>Chlorophyta</taxon>
        <taxon>core chlorophytes</taxon>
        <taxon>Trebouxiophyceae</taxon>
        <taxon>Trebouxiales</taxon>
        <taxon>Trebouxiaceae</taxon>
        <taxon>Myrmecia</taxon>
    </lineage>
</organism>